<protein>
    <recommendedName>
        <fullName evidence="5">5-formyltetrahydrofolate cyclo-ligase</fullName>
        <ecNumber evidence="5">6.3.3.2</ecNumber>
    </recommendedName>
</protein>
<keyword evidence="5" id="KW-0479">Metal-binding</keyword>
<evidence type="ECO:0000313" key="7">
    <source>
        <dbReference type="Proteomes" id="UP000264880"/>
    </source>
</evidence>
<dbReference type="Gene3D" id="3.40.50.10420">
    <property type="entry name" value="NagB/RpiA/CoA transferase-like"/>
    <property type="match status" value="1"/>
</dbReference>
<reference evidence="6 7" key="1">
    <citation type="submission" date="2017-02" db="EMBL/GenBank/DDBJ databases">
        <title>Complete genome sequence of Brachyspira hampsonii genomovar I strain NSH-16 (ATCC BAA-2463).</title>
        <authorList>
            <person name="Mirajkar N.S."/>
            <person name="Gebhart C.J."/>
        </authorList>
    </citation>
    <scope>NUCLEOTIDE SEQUENCE [LARGE SCALE GENOMIC DNA]</scope>
    <source>
        <strain evidence="6 7">NSH-16</strain>
    </source>
</reference>
<dbReference type="InterPro" id="IPR002698">
    <property type="entry name" value="FTHF_cligase"/>
</dbReference>
<proteinExistence type="inferred from homology"/>
<dbReference type="PIRSF" id="PIRSF006806">
    <property type="entry name" value="FTHF_cligase"/>
    <property type="match status" value="1"/>
</dbReference>
<keyword evidence="5" id="KW-0460">Magnesium</keyword>
<comment type="cofactor">
    <cofactor evidence="5">
        <name>Mg(2+)</name>
        <dbReference type="ChEBI" id="CHEBI:18420"/>
    </cofactor>
</comment>
<feature type="binding site" evidence="4">
    <location>
        <position position="61"/>
    </location>
    <ligand>
        <name>substrate</name>
    </ligand>
</feature>
<dbReference type="Proteomes" id="UP000264880">
    <property type="component" value="Chromosome"/>
</dbReference>
<dbReference type="EMBL" id="CP019914">
    <property type="protein sequence ID" value="ASJ20981.1"/>
    <property type="molecule type" value="Genomic_DNA"/>
</dbReference>
<comment type="catalytic activity">
    <reaction evidence="5">
        <text>(6S)-5-formyl-5,6,7,8-tetrahydrofolate + ATP = (6R)-5,10-methenyltetrahydrofolate + ADP + phosphate</text>
        <dbReference type="Rhea" id="RHEA:10488"/>
        <dbReference type="ChEBI" id="CHEBI:30616"/>
        <dbReference type="ChEBI" id="CHEBI:43474"/>
        <dbReference type="ChEBI" id="CHEBI:57455"/>
        <dbReference type="ChEBI" id="CHEBI:57457"/>
        <dbReference type="ChEBI" id="CHEBI:456216"/>
        <dbReference type="EC" id="6.3.3.2"/>
    </reaction>
</comment>
<dbReference type="GO" id="GO:0030272">
    <property type="term" value="F:5-formyltetrahydrofolate cyclo-ligase activity"/>
    <property type="evidence" value="ECO:0007669"/>
    <property type="project" value="UniProtKB-EC"/>
</dbReference>
<dbReference type="AlphaFoldDB" id="A0AAC9XK34"/>
<evidence type="ECO:0000256" key="1">
    <source>
        <dbReference type="ARBA" id="ARBA00010638"/>
    </source>
</evidence>
<feature type="binding site" evidence="4">
    <location>
        <position position="66"/>
    </location>
    <ligand>
        <name>substrate</name>
    </ligand>
</feature>
<evidence type="ECO:0000256" key="5">
    <source>
        <dbReference type="RuleBase" id="RU361279"/>
    </source>
</evidence>
<name>A0AAC9XK34_9SPIR</name>
<accession>A0AAC9XK34</accession>
<dbReference type="GO" id="GO:0009396">
    <property type="term" value="P:folic acid-containing compound biosynthetic process"/>
    <property type="evidence" value="ECO:0007669"/>
    <property type="project" value="TreeGrafter"/>
</dbReference>
<dbReference type="InterPro" id="IPR024185">
    <property type="entry name" value="FTHF_cligase-like_sf"/>
</dbReference>
<dbReference type="Pfam" id="PF01812">
    <property type="entry name" value="5-FTHF_cyc-lig"/>
    <property type="match status" value="1"/>
</dbReference>
<keyword evidence="7" id="KW-1185">Reference proteome</keyword>
<evidence type="ECO:0000256" key="3">
    <source>
        <dbReference type="ARBA" id="ARBA00022840"/>
    </source>
</evidence>
<keyword evidence="2 4" id="KW-0547">Nucleotide-binding</keyword>
<evidence type="ECO:0000256" key="4">
    <source>
        <dbReference type="PIRSR" id="PIRSR006806-1"/>
    </source>
</evidence>
<dbReference type="PANTHER" id="PTHR23407">
    <property type="entry name" value="ATPASE INHIBITOR/5-FORMYLTETRAHYDROFOLATE CYCLO-LIGASE"/>
    <property type="match status" value="1"/>
</dbReference>
<feature type="binding site" evidence="4">
    <location>
        <begin position="145"/>
        <end position="153"/>
    </location>
    <ligand>
        <name>ATP</name>
        <dbReference type="ChEBI" id="CHEBI:30616"/>
    </ligand>
</feature>
<dbReference type="GO" id="GO:0046872">
    <property type="term" value="F:metal ion binding"/>
    <property type="evidence" value="ECO:0007669"/>
    <property type="project" value="UniProtKB-KW"/>
</dbReference>
<dbReference type="PANTHER" id="PTHR23407:SF1">
    <property type="entry name" value="5-FORMYLTETRAHYDROFOLATE CYCLO-LIGASE"/>
    <property type="match status" value="1"/>
</dbReference>
<evidence type="ECO:0000256" key="2">
    <source>
        <dbReference type="ARBA" id="ARBA00022741"/>
    </source>
</evidence>
<dbReference type="InterPro" id="IPR037171">
    <property type="entry name" value="NagB/RpiA_transferase-like"/>
</dbReference>
<feature type="binding site" evidence="4">
    <location>
        <begin position="15"/>
        <end position="19"/>
    </location>
    <ligand>
        <name>ATP</name>
        <dbReference type="ChEBI" id="CHEBI:30616"/>
    </ligand>
</feature>
<dbReference type="EC" id="6.3.3.2" evidence="5"/>
<dbReference type="GO" id="GO:0035999">
    <property type="term" value="P:tetrahydrofolate interconversion"/>
    <property type="evidence" value="ECO:0007669"/>
    <property type="project" value="TreeGrafter"/>
</dbReference>
<organism evidence="6 7">
    <name type="scientific">Brachyspira hampsonii</name>
    <dbReference type="NCBI Taxonomy" id="1287055"/>
    <lineage>
        <taxon>Bacteria</taxon>
        <taxon>Pseudomonadati</taxon>
        <taxon>Spirochaetota</taxon>
        <taxon>Spirochaetia</taxon>
        <taxon>Brachyspirales</taxon>
        <taxon>Brachyspiraceae</taxon>
        <taxon>Brachyspira</taxon>
    </lineage>
</organism>
<dbReference type="KEGG" id="bhp:BHAMNSH16_04715"/>
<dbReference type="NCBIfam" id="TIGR02727">
    <property type="entry name" value="MTHFS_bact"/>
    <property type="match status" value="1"/>
</dbReference>
<dbReference type="SUPFAM" id="SSF100950">
    <property type="entry name" value="NagB/RpiA/CoA transferase-like"/>
    <property type="match status" value="1"/>
</dbReference>
<evidence type="ECO:0000313" key="6">
    <source>
        <dbReference type="EMBL" id="ASJ20981.1"/>
    </source>
</evidence>
<gene>
    <name evidence="6" type="ORF">BHAMNSH16_04715</name>
</gene>
<dbReference type="GO" id="GO:0005524">
    <property type="term" value="F:ATP binding"/>
    <property type="evidence" value="ECO:0007669"/>
    <property type="project" value="UniProtKB-KW"/>
</dbReference>
<comment type="similarity">
    <text evidence="1 5">Belongs to the 5-formyltetrahydrofolate cyclo-ligase family.</text>
</comment>
<keyword evidence="3 4" id="KW-0067">ATP-binding</keyword>
<sequence length="201" mass="23378">MMKISPNEDNIKEEKKLIRESFKLIRNNLDSNFIKDKSSIISKKFRNIVNINKFSSISVYVDFNNEVTTNEIIKYALKNNIKVSVPFLIDNHNMKLKYINDYDKDINRNTKFGCGEPFEYCKDCNIDEISMFIIPALAFDEKCNRLGFGRGYYDNILRINKSALRIGLAYDYQILPSIPKDDNDEILDIIISESKVITATF</sequence>